<proteinExistence type="inferred from homology"/>
<dbReference type="AlphaFoldDB" id="A0A9W8LI43"/>
<evidence type="ECO:0000256" key="2">
    <source>
        <dbReference type="ARBA" id="ARBA00004651"/>
    </source>
</evidence>
<evidence type="ECO:0000256" key="4">
    <source>
        <dbReference type="ARBA" id="ARBA00009155"/>
    </source>
</evidence>
<sequence length="765" mass="83492">MQTDTDFSTDAELSSRIVTPGSAITSDPMYMRGHGTFTERDTIYSSVSGVVERINKLVSVRSLKQRYSGEVGDIVVGRITEVGSKRWRVDVNSRQDGVLMLSSINLPGGILRRKSESDELQMRTFFAEGDLVFAEVQLNTPAGLSLHTRSIQYGKLRNGQLITVFPQLVPRSRNHFHSLPCGVDVVIGVNGYIWVSKQVPASKVEENAELIYSDKNDPISDHEREAIARVANCISLLNRLYVKITDASIMYAYEESLQHLVKDLLTKRVAVDLAHSIAVSNMTLESKAMDLSSVELVEPEAEIIENASNIHNEDMNGARSRIYQLYLSHQKWLVGSVLLILALSVSLGLPVRPGESRLSRMQSLFGILVLTVILAATSRNRQKINWRTVISGYYMQFILGCIVMKTKWGSSLFTWLANTVSSFLSFSRFGTELLFGQGALQSGAIALTMFPVIIFFAAFVQVMYYLGAVQWVLRHLGWFFYKTLGTSNAESIVASASPFVGQSENTLLVMDYLEQMTNSELHACMTAGFATISGSVFQAYVVLGVDAKNLITACIMSIPCSLALSKIRYPESDQPARHSPTVKPKKREREVNILHALGNGAATGVHLSLLILATIIGMVSLIYAVNFGLTWLGQFIGISSLRLELILGYMLYPLTWLLGVPSKDVLQVSQLLGLKLVANEFVAYSQLTGVASGAAIQDTISPRALLIAQFALAGFANTGSVAQVIASIGSLAPSRKADVSRLAVSACLTGALATAMSAAIVSMIV</sequence>
<dbReference type="GO" id="GO:0000176">
    <property type="term" value="C:nuclear exosome (RNase complex)"/>
    <property type="evidence" value="ECO:0007669"/>
    <property type="project" value="UniProtKB-ARBA"/>
</dbReference>
<dbReference type="Proteomes" id="UP001140172">
    <property type="component" value="Unassembled WGS sequence"/>
</dbReference>
<dbReference type="InterPro" id="IPR002668">
    <property type="entry name" value="CNT_N_dom"/>
</dbReference>
<dbReference type="EMBL" id="JANBUM010000265">
    <property type="protein sequence ID" value="KAJ2780137.1"/>
    <property type="molecule type" value="Genomic_DNA"/>
</dbReference>
<evidence type="ECO:0000256" key="1">
    <source>
        <dbReference type="ARBA" id="ARBA00004123"/>
    </source>
</evidence>
<dbReference type="InterPro" id="IPR003029">
    <property type="entry name" value="S1_domain"/>
</dbReference>
<dbReference type="Pfam" id="PF15985">
    <property type="entry name" value="KH_6"/>
    <property type="match status" value="1"/>
</dbReference>
<keyword evidence="10 13" id="KW-1133">Transmembrane helix</keyword>
<dbReference type="InterPro" id="IPR008276">
    <property type="entry name" value="C_nuclsd_transpt"/>
</dbReference>
<keyword evidence="9" id="KW-0694">RNA-binding</keyword>
<dbReference type="Pfam" id="PF07662">
    <property type="entry name" value="Nucleos_tra2_C"/>
    <property type="match status" value="1"/>
</dbReference>
<dbReference type="InterPro" id="IPR036612">
    <property type="entry name" value="KH_dom_type_1_sf"/>
</dbReference>
<dbReference type="FunFam" id="2.40.50.140:FF:000038">
    <property type="entry name" value="Exosome complex component RRP4"/>
    <property type="match status" value="1"/>
</dbReference>
<feature type="transmembrane region" description="Helical" evidence="13">
    <location>
        <begin position="742"/>
        <end position="764"/>
    </location>
</feature>
<dbReference type="PANTHER" id="PTHR10590:SF4">
    <property type="entry name" value="SOLUTE CARRIER FAMILY 28 MEMBER 3"/>
    <property type="match status" value="1"/>
</dbReference>
<dbReference type="SUPFAM" id="SSF50249">
    <property type="entry name" value="Nucleic acid-binding proteins"/>
    <property type="match status" value="1"/>
</dbReference>
<dbReference type="Gene3D" id="2.40.50.140">
    <property type="entry name" value="Nucleic acid-binding proteins"/>
    <property type="match status" value="1"/>
</dbReference>
<feature type="transmembrane region" description="Helical" evidence="13">
    <location>
        <begin position="593"/>
        <end position="625"/>
    </location>
</feature>
<keyword evidence="16" id="KW-1185">Reference proteome</keyword>
<dbReference type="InterPro" id="IPR011642">
    <property type="entry name" value="Gate_dom"/>
</dbReference>
<keyword evidence="8" id="KW-0271">Exosome</keyword>
<dbReference type="GO" id="GO:0006364">
    <property type="term" value="P:rRNA processing"/>
    <property type="evidence" value="ECO:0007669"/>
    <property type="project" value="UniProtKB-KW"/>
</dbReference>
<dbReference type="Pfam" id="PF07670">
    <property type="entry name" value="Gate"/>
    <property type="match status" value="1"/>
</dbReference>
<comment type="similarity">
    <text evidence="3">Belongs to the concentrative nucleoside transporter (CNT) (TC 2.A.41) family.</text>
</comment>
<dbReference type="GO" id="GO:0005886">
    <property type="term" value="C:plasma membrane"/>
    <property type="evidence" value="ECO:0007669"/>
    <property type="project" value="UniProtKB-SubCell"/>
</dbReference>
<evidence type="ECO:0000256" key="9">
    <source>
        <dbReference type="ARBA" id="ARBA00022884"/>
    </source>
</evidence>
<organism evidence="15 16">
    <name type="scientific">Coemansia interrupta</name>
    <dbReference type="NCBI Taxonomy" id="1126814"/>
    <lineage>
        <taxon>Eukaryota</taxon>
        <taxon>Fungi</taxon>
        <taxon>Fungi incertae sedis</taxon>
        <taxon>Zoopagomycota</taxon>
        <taxon>Kickxellomycotina</taxon>
        <taxon>Kickxellomycetes</taxon>
        <taxon>Kickxellales</taxon>
        <taxon>Kickxellaceae</taxon>
        <taxon>Coemansia</taxon>
    </lineage>
</organism>
<dbReference type="Pfam" id="PF21266">
    <property type="entry name" value="S1_RRP4"/>
    <property type="match status" value="1"/>
</dbReference>
<keyword evidence="7 13" id="KW-0812">Transmembrane</keyword>
<protein>
    <recommendedName>
        <fullName evidence="14">S1 motif domain-containing protein</fullName>
    </recommendedName>
</protein>
<dbReference type="InterPro" id="IPR048565">
    <property type="entry name" value="S1_RRP4"/>
</dbReference>
<feature type="transmembrane region" description="Helical" evidence="13">
    <location>
        <begin position="443"/>
        <end position="466"/>
    </location>
</feature>
<evidence type="ECO:0000313" key="16">
    <source>
        <dbReference type="Proteomes" id="UP001140172"/>
    </source>
</evidence>
<feature type="transmembrane region" description="Helical" evidence="13">
    <location>
        <begin position="631"/>
        <end position="652"/>
    </location>
</feature>
<gene>
    <name evidence="15" type="ORF">GGI15_003649</name>
</gene>
<accession>A0A9W8LI43</accession>
<evidence type="ECO:0000313" key="15">
    <source>
        <dbReference type="EMBL" id="KAJ2780137.1"/>
    </source>
</evidence>
<evidence type="ECO:0000256" key="10">
    <source>
        <dbReference type="ARBA" id="ARBA00022989"/>
    </source>
</evidence>
<dbReference type="SUPFAM" id="SSF54791">
    <property type="entry name" value="Eukaryotic type KH-domain (KH-domain type I)"/>
    <property type="match status" value="1"/>
</dbReference>
<dbReference type="GO" id="GO:0005337">
    <property type="term" value="F:nucleoside transmembrane transporter activity"/>
    <property type="evidence" value="ECO:0007669"/>
    <property type="project" value="InterPro"/>
</dbReference>
<evidence type="ECO:0000256" key="12">
    <source>
        <dbReference type="ARBA" id="ARBA00023242"/>
    </source>
</evidence>
<name>A0A9W8LI43_9FUNG</name>
<dbReference type="CDD" id="cd05789">
    <property type="entry name" value="S1_Rrp4"/>
    <property type="match status" value="1"/>
</dbReference>
<dbReference type="InterPro" id="IPR025721">
    <property type="entry name" value="Exosome_cplx_N_dom"/>
</dbReference>
<feature type="transmembrane region" description="Helical" evidence="13">
    <location>
        <begin position="361"/>
        <end position="378"/>
    </location>
</feature>
<dbReference type="GO" id="GO:0015293">
    <property type="term" value="F:symporter activity"/>
    <property type="evidence" value="ECO:0007669"/>
    <property type="project" value="TreeGrafter"/>
</dbReference>
<reference evidence="15" key="1">
    <citation type="submission" date="2022-07" db="EMBL/GenBank/DDBJ databases">
        <title>Phylogenomic reconstructions and comparative analyses of Kickxellomycotina fungi.</title>
        <authorList>
            <person name="Reynolds N.K."/>
            <person name="Stajich J.E."/>
            <person name="Barry K."/>
            <person name="Grigoriev I.V."/>
            <person name="Crous P."/>
            <person name="Smith M.E."/>
        </authorList>
    </citation>
    <scope>NUCLEOTIDE SEQUENCE</scope>
    <source>
        <strain evidence="15">BCRC 34489</strain>
    </source>
</reference>
<evidence type="ECO:0000256" key="8">
    <source>
        <dbReference type="ARBA" id="ARBA00022835"/>
    </source>
</evidence>
<comment type="caution">
    <text evidence="15">The sequence shown here is derived from an EMBL/GenBank/DDBJ whole genome shotgun (WGS) entry which is preliminary data.</text>
</comment>
<dbReference type="Pfam" id="PF14382">
    <property type="entry name" value="ECR1_N"/>
    <property type="match status" value="1"/>
</dbReference>
<comment type="subcellular location">
    <subcellularLocation>
        <location evidence="2">Cell membrane</location>
        <topology evidence="2">Multi-pass membrane protein</topology>
    </subcellularLocation>
    <subcellularLocation>
        <location evidence="1">Nucleus</location>
    </subcellularLocation>
</comment>
<comment type="similarity">
    <text evidence="4">Belongs to the RRP4 family.</text>
</comment>
<evidence type="ECO:0000256" key="7">
    <source>
        <dbReference type="ARBA" id="ARBA00022692"/>
    </source>
</evidence>
<feature type="transmembrane region" description="Helical" evidence="13">
    <location>
        <begin position="412"/>
        <end position="431"/>
    </location>
</feature>
<evidence type="ECO:0000259" key="14">
    <source>
        <dbReference type="SMART" id="SM00316"/>
    </source>
</evidence>
<dbReference type="SMART" id="SM00316">
    <property type="entry name" value="S1"/>
    <property type="match status" value="1"/>
</dbReference>
<keyword evidence="6" id="KW-0698">rRNA processing</keyword>
<evidence type="ECO:0000256" key="13">
    <source>
        <dbReference type="SAM" id="Phobius"/>
    </source>
</evidence>
<feature type="transmembrane region" description="Helical" evidence="13">
    <location>
        <begin position="332"/>
        <end position="349"/>
    </location>
</feature>
<feature type="domain" description="S1 motif" evidence="14">
    <location>
        <begin position="70"/>
        <end position="149"/>
    </location>
</feature>
<evidence type="ECO:0000256" key="11">
    <source>
        <dbReference type="ARBA" id="ARBA00023136"/>
    </source>
</evidence>
<dbReference type="InterPro" id="IPR004088">
    <property type="entry name" value="KH_dom_type_1"/>
</dbReference>
<dbReference type="CDD" id="cd22525">
    <property type="entry name" value="KH-I_Rrp4_eukar"/>
    <property type="match status" value="1"/>
</dbReference>
<dbReference type="InterPro" id="IPR012340">
    <property type="entry name" value="NA-bd_OB-fold"/>
</dbReference>
<keyword evidence="12" id="KW-0539">Nucleus</keyword>
<dbReference type="GO" id="GO:0003723">
    <property type="term" value="F:RNA binding"/>
    <property type="evidence" value="ECO:0007669"/>
    <property type="project" value="UniProtKB-KW"/>
</dbReference>
<keyword evidence="5" id="KW-1003">Cell membrane</keyword>
<evidence type="ECO:0000256" key="6">
    <source>
        <dbReference type="ARBA" id="ARBA00022552"/>
    </source>
</evidence>
<dbReference type="OrthoDB" id="1650at2759"/>
<dbReference type="Gene3D" id="2.40.50.100">
    <property type="match status" value="1"/>
</dbReference>
<evidence type="ECO:0000256" key="3">
    <source>
        <dbReference type="ARBA" id="ARBA00009033"/>
    </source>
</evidence>
<dbReference type="Pfam" id="PF01773">
    <property type="entry name" value="Nucleos_tra2_N"/>
    <property type="match status" value="1"/>
</dbReference>
<keyword evidence="11 13" id="KW-0472">Membrane</keyword>
<dbReference type="InterPro" id="IPR011657">
    <property type="entry name" value="CNT_C_dom"/>
</dbReference>
<evidence type="ECO:0000256" key="5">
    <source>
        <dbReference type="ARBA" id="ARBA00022475"/>
    </source>
</evidence>
<dbReference type="SUPFAM" id="SSF110324">
    <property type="entry name" value="Ribosomal L27 protein-like"/>
    <property type="match status" value="1"/>
</dbReference>
<dbReference type="PANTHER" id="PTHR10590">
    <property type="entry name" value="SODIUM/NUCLEOSIDE COTRANSPORTER"/>
    <property type="match status" value="1"/>
</dbReference>
<dbReference type="GO" id="GO:0071028">
    <property type="term" value="P:nuclear mRNA surveillance"/>
    <property type="evidence" value="ECO:0007669"/>
    <property type="project" value="UniProtKB-ARBA"/>
</dbReference>